<gene>
    <name evidence="1" type="ORF">SAMN05443529_11438</name>
</gene>
<reference evidence="2" key="1">
    <citation type="submission" date="2016-10" db="EMBL/GenBank/DDBJ databases">
        <authorList>
            <person name="Varghese N."/>
            <person name="Submissions S."/>
        </authorList>
    </citation>
    <scope>NUCLEOTIDE SEQUENCE [LARGE SCALE GENOMIC DNA]</scope>
    <source>
        <strain evidence="2">DSM 8344</strain>
    </source>
</reference>
<sequence>MLSEHDQGTMNAKMLQDIYEEGYAGALIFSWQDEWFKRCWNTMDFDLPDRRPFGSNPQTSEQEFGLMAFDPGNKTSACYVDGDFSEWENADPLVSDPNFSIYVKSDEKYLYLRIAAQTYDFEQDTILIPIDSISNQGNSTYPKYNVTFERPSEFVIILNGKENSRILVDSYYDSFYYLYAKRVKLIEANPAYEARNSGIFNPEYLTLNKELYLPVDKQKLPFSKYETGKLLYGNGNPLSKDYNSLSDFFVQDNNLEIRIPWALLNVTDPSSAMVMDDLYKAGIQSIKTNGFYIGGILLKENHVVGSTTMNLFSWQEWDTPSFHERLKPSYFIIQDAFANIK</sequence>
<name>A0A1G8CV90_9FIRM</name>
<evidence type="ECO:0000313" key="1">
    <source>
        <dbReference type="EMBL" id="SDH49467.1"/>
    </source>
</evidence>
<dbReference type="AlphaFoldDB" id="A0A1G8CV90"/>
<dbReference type="OrthoDB" id="916275at2"/>
<organism evidence="1 2">
    <name type="scientific">Desulfosporosinus hippei DSM 8344</name>
    <dbReference type="NCBI Taxonomy" id="1121419"/>
    <lineage>
        <taxon>Bacteria</taxon>
        <taxon>Bacillati</taxon>
        <taxon>Bacillota</taxon>
        <taxon>Clostridia</taxon>
        <taxon>Eubacteriales</taxon>
        <taxon>Desulfitobacteriaceae</taxon>
        <taxon>Desulfosporosinus</taxon>
    </lineage>
</organism>
<keyword evidence="2" id="KW-1185">Reference proteome</keyword>
<dbReference type="EMBL" id="FNCP01000014">
    <property type="protein sequence ID" value="SDH49467.1"/>
    <property type="molecule type" value="Genomic_DNA"/>
</dbReference>
<protein>
    <submittedName>
        <fullName evidence="1">Uncharacterized protein</fullName>
    </submittedName>
</protein>
<proteinExistence type="predicted"/>
<dbReference type="Proteomes" id="UP000198656">
    <property type="component" value="Unassembled WGS sequence"/>
</dbReference>
<accession>A0A1G8CV90</accession>
<dbReference type="STRING" id="1121419.SAMN05443529_11438"/>
<evidence type="ECO:0000313" key="2">
    <source>
        <dbReference type="Proteomes" id="UP000198656"/>
    </source>
</evidence>